<dbReference type="Gene3D" id="3.90.600.10">
    <property type="entry name" value="Phosphoribosylglycinamide synthetase, C-terminal domain"/>
    <property type="match status" value="1"/>
</dbReference>
<evidence type="ECO:0000256" key="4">
    <source>
        <dbReference type="ARBA" id="ARBA00013255"/>
    </source>
</evidence>
<comment type="cofactor">
    <cofactor evidence="1">
        <name>Mn(2+)</name>
        <dbReference type="ChEBI" id="CHEBI:29035"/>
    </cofactor>
</comment>
<evidence type="ECO:0000313" key="19">
    <source>
        <dbReference type="Proteomes" id="UP000545507"/>
    </source>
</evidence>
<dbReference type="GO" id="GO:0005524">
    <property type="term" value="F:ATP binding"/>
    <property type="evidence" value="ECO:0007669"/>
    <property type="project" value="UniProtKB-UniRule"/>
</dbReference>
<dbReference type="FunFam" id="3.90.600.10:FF:000001">
    <property type="entry name" value="Trifunctional purine biosynthetic protein adenosine-3"/>
    <property type="match status" value="1"/>
</dbReference>
<keyword evidence="11" id="KW-0464">Manganese</keyword>
<dbReference type="InterPro" id="IPR013815">
    <property type="entry name" value="ATP_grasp_subdomain_1"/>
</dbReference>
<keyword evidence="6" id="KW-0479">Metal-binding</keyword>
<dbReference type="InterPro" id="IPR011761">
    <property type="entry name" value="ATP-grasp"/>
</dbReference>
<dbReference type="RefSeq" id="WP_177134349.1">
    <property type="nucleotide sequence ID" value="NZ_VYGV01000006.1"/>
</dbReference>
<keyword evidence="9 16" id="KW-0067">ATP-binding</keyword>
<dbReference type="SUPFAM" id="SSF56059">
    <property type="entry name" value="Glutathione synthetase ATP-binding domain-like"/>
    <property type="match status" value="1"/>
</dbReference>
<evidence type="ECO:0000256" key="3">
    <source>
        <dbReference type="ARBA" id="ARBA00005174"/>
    </source>
</evidence>
<dbReference type="Pfam" id="PF02843">
    <property type="entry name" value="GARS_C"/>
    <property type="match status" value="1"/>
</dbReference>
<dbReference type="GO" id="GO:0004637">
    <property type="term" value="F:phosphoribosylamine-glycine ligase activity"/>
    <property type="evidence" value="ECO:0007669"/>
    <property type="project" value="UniProtKB-UniRule"/>
</dbReference>
<accession>A0A7Y8GU11</accession>
<reference evidence="18 19" key="1">
    <citation type="submission" date="2019-09" db="EMBL/GenBank/DDBJ databases">
        <title>Hydrogenophaga aromatica sp. nov., isolated from a para-xylene-degrading enrichment culture.</title>
        <authorList>
            <person name="Tancsics A."/>
            <person name="Banerjee S."/>
        </authorList>
    </citation>
    <scope>NUCLEOTIDE SEQUENCE [LARGE SCALE GENOMIC DNA]</scope>
    <source>
        <strain evidence="18 19">D2P1</strain>
    </source>
</reference>
<dbReference type="Proteomes" id="UP000545507">
    <property type="component" value="Unassembled WGS sequence"/>
</dbReference>
<evidence type="ECO:0000313" key="18">
    <source>
        <dbReference type="EMBL" id="NWF44824.1"/>
    </source>
</evidence>
<comment type="cofactor">
    <cofactor evidence="2">
        <name>Mg(2+)</name>
        <dbReference type="ChEBI" id="CHEBI:18420"/>
    </cofactor>
</comment>
<dbReference type="SMART" id="SM01209">
    <property type="entry name" value="GARS_A"/>
    <property type="match status" value="1"/>
</dbReference>
<dbReference type="AlphaFoldDB" id="A0A7Y8GU11"/>
<dbReference type="FunFam" id="3.40.50.20:FF:000006">
    <property type="entry name" value="Phosphoribosylamine--glycine ligase, chloroplastic"/>
    <property type="match status" value="1"/>
</dbReference>
<keyword evidence="10" id="KW-0460">Magnesium</keyword>
<proteinExistence type="inferred from homology"/>
<organism evidence="18 19">
    <name type="scientific">Hydrogenophaga aromaticivorans</name>
    <dbReference type="NCBI Taxonomy" id="2610898"/>
    <lineage>
        <taxon>Bacteria</taxon>
        <taxon>Pseudomonadati</taxon>
        <taxon>Pseudomonadota</taxon>
        <taxon>Betaproteobacteria</taxon>
        <taxon>Burkholderiales</taxon>
        <taxon>Comamonadaceae</taxon>
        <taxon>Hydrogenophaga</taxon>
    </lineage>
</organism>
<dbReference type="InterPro" id="IPR037123">
    <property type="entry name" value="PRibGlycinamide_synth_C_sf"/>
</dbReference>
<keyword evidence="7 16" id="KW-0547">Nucleotide-binding</keyword>
<evidence type="ECO:0000256" key="8">
    <source>
        <dbReference type="ARBA" id="ARBA00022755"/>
    </source>
</evidence>
<evidence type="ECO:0000259" key="17">
    <source>
        <dbReference type="PROSITE" id="PS50975"/>
    </source>
</evidence>
<dbReference type="SUPFAM" id="SSF52440">
    <property type="entry name" value="PreATP-grasp domain"/>
    <property type="match status" value="1"/>
</dbReference>
<dbReference type="PROSITE" id="PS50975">
    <property type="entry name" value="ATP_GRASP"/>
    <property type="match status" value="1"/>
</dbReference>
<comment type="catalytic activity">
    <reaction evidence="15">
        <text>5-phospho-beta-D-ribosylamine + glycine + ATP = N(1)-(5-phospho-beta-D-ribosyl)glycinamide + ADP + phosphate + H(+)</text>
        <dbReference type="Rhea" id="RHEA:17453"/>
        <dbReference type="ChEBI" id="CHEBI:15378"/>
        <dbReference type="ChEBI" id="CHEBI:30616"/>
        <dbReference type="ChEBI" id="CHEBI:43474"/>
        <dbReference type="ChEBI" id="CHEBI:57305"/>
        <dbReference type="ChEBI" id="CHEBI:58681"/>
        <dbReference type="ChEBI" id="CHEBI:143788"/>
        <dbReference type="ChEBI" id="CHEBI:456216"/>
        <dbReference type="EC" id="6.3.4.13"/>
    </reaction>
</comment>
<dbReference type="InterPro" id="IPR016185">
    <property type="entry name" value="PreATP-grasp_dom_sf"/>
</dbReference>
<comment type="caution">
    <text evidence="18">The sequence shown here is derived from an EMBL/GenBank/DDBJ whole genome shotgun (WGS) entry which is preliminary data.</text>
</comment>
<dbReference type="GO" id="GO:0006189">
    <property type="term" value="P:'de novo' IMP biosynthetic process"/>
    <property type="evidence" value="ECO:0007669"/>
    <property type="project" value="UniProtKB-UniRule"/>
</dbReference>
<evidence type="ECO:0000256" key="6">
    <source>
        <dbReference type="ARBA" id="ARBA00022723"/>
    </source>
</evidence>
<sequence length="425" mass="44490">MKVLVIGGGGREHALAWKLKQSEGVEQVFVAPGNAGTARDAQLTNLAITDKVALREWVQANGIALTVVGPEAPLAAGVVDEFRAHGLAIFGPTQKAAQLESSKAFSKAFMQRHGIPTAEYQTFTDPVLAHAYVDAKGAPIVVKADGLAAGKGVVVAMSPAEAHEAIDFMLLDNTLGVAHNEGGARVVIEEFLEGEEASFIVLCDGVNALPLATSQDHKRLLDADQGPNTGGMGAYSPAPVVTPAVHQRAMEEVILPTLRGMAADSIPYTGFLYAGLMITPDGRVKTLEFNCRMGDPETQPIMMRLKSNLAQVLLSATRAELDTVTLDWDPRVALGVVLAAAGYPLNPRKGDAITGLPTDVADAMVFHAGTTSGSGGAVEVSGGRVLCVTALADTVAAAQKKAYGVVDGIRFDGMQCRRDIGFRAV</sequence>
<dbReference type="InterPro" id="IPR020560">
    <property type="entry name" value="PRibGlycinamide_synth_C-dom"/>
</dbReference>
<dbReference type="Gene3D" id="3.30.1490.20">
    <property type="entry name" value="ATP-grasp fold, A domain"/>
    <property type="match status" value="1"/>
</dbReference>
<dbReference type="Gene3D" id="3.40.50.20">
    <property type="match status" value="1"/>
</dbReference>
<dbReference type="HAMAP" id="MF_00138">
    <property type="entry name" value="GARS"/>
    <property type="match status" value="1"/>
</dbReference>
<dbReference type="UniPathway" id="UPA00074">
    <property type="reaction ID" value="UER00125"/>
</dbReference>
<evidence type="ECO:0000256" key="9">
    <source>
        <dbReference type="ARBA" id="ARBA00022840"/>
    </source>
</evidence>
<comment type="similarity">
    <text evidence="12 15">Belongs to the GARS family.</text>
</comment>
<evidence type="ECO:0000256" key="13">
    <source>
        <dbReference type="ARBA" id="ARBA00042242"/>
    </source>
</evidence>
<keyword evidence="8 15" id="KW-0658">Purine biosynthesis</keyword>
<dbReference type="InterPro" id="IPR020562">
    <property type="entry name" value="PRibGlycinamide_synth_N"/>
</dbReference>
<dbReference type="GO" id="GO:0046872">
    <property type="term" value="F:metal ion binding"/>
    <property type="evidence" value="ECO:0007669"/>
    <property type="project" value="UniProtKB-KW"/>
</dbReference>
<dbReference type="SUPFAM" id="SSF51246">
    <property type="entry name" value="Rudiment single hybrid motif"/>
    <property type="match status" value="1"/>
</dbReference>
<keyword evidence="5 15" id="KW-0436">Ligase</keyword>
<dbReference type="NCBIfam" id="TIGR00877">
    <property type="entry name" value="purD"/>
    <property type="match status" value="1"/>
</dbReference>
<evidence type="ECO:0000256" key="14">
    <source>
        <dbReference type="ARBA" id="ARBA00042864"/>
    </source>
</evidence>
<dbReference type="EMBL" id="VYGV01000006">
    <property type="protein sequence ID" value="NWF44824.1"/>
    <property type="molecule type" value="Genomic_DNA"/>
</dbReference>
<dbReference type="Pfam" id="PF02844">
    <property type="entry name" value="GARS_N"/>
    <property type="match status" value="1"/>
</dbReference>
<feature type="domain" description="ATP-grasp" evidence="17">
    <location>
        <begin position="107"/>
        <end position="318"/>
    </location>
</feature>
<evidence type="ECO:0000256" key="7">
    <source>
        <dbReference type="ARBA" id="ARBA00022741"/>
    </source>
</evidence>
<evidence type="ECO:0000256" key="12">
    <source>
        <dbReference type="ARBA" id="ARBA00038345"/>
    </source>
</evidence>
<keyword evidence="19" id="KW-1185">Reference proteome</keyword>
<gene>
    <name evidence="15 18" type="primary">purD</name>
    <name evidence="18" type="ORF">F3K02_06095</name>
</gene>
<evidence type="ECO:0000256" key="11">
    <source>
        <dbReference type="ARBA" id="ARBA00023211"/>
    </source>
</evidence>
<evidence type="ECO:0000256" key="16">
    <source>
        <dbReference type="PROSITE-ProRule" id="PRU00409"/>
    </source>
</evidence>
<dbReference type="InterPro" id="IPR020561">
    <property type="entry name" value="PRibGlycinamid_synth_ATP-grasp"/>
</dbReference>
<evidence type="ECO:0000256" key="2">
    <source>
        <dbReference type="ARBA" id="ARBA00001946"/>
    </source>
</evidence>
<dbReference type="EC" id="6.3.4.13" evidence="4 15"/>
<dbReference type="Pfam" id="PF01071">
    <property type="entry name" value="GARS_A"/>
    <property type="match status" value="1"/>
</dbReference>
<evidence type="ECO:0000256" key="1">
    <source>
        <dbReference type="ARBA" id="ARBA00001936"/>
    </source>
</evidence>
<dbReference type="PANTHER" id="PTHR43472:SF1">
    <property type="entry name" value="PHOSPHORIBOSYLAMINE--GLYCINE LIGASE, CHLOROPLASTIC"/>
    <property type="match status" value="1"/>
</dbReference>
<evidence type="ECO:0000256" key="10">
    <source>
        <dbReference type="ARBA" id="ARBA00022842"/>
    </source>
</evidence>
<dbReference type="FunFam" id="3.30.470.20:FF:000031">
    <property type="entry name" value="Phosphoribosylamine--glycine ligase"/>
    <property type="match status" value="1"/>
</dbReference>
<name>A0A7Y8GU11_9BURK</name>
<dbReference type="Gene3D" id="3.30.470.20">
    <property type="entry name" value="ATP-grasp fold, B domain"/>
    <property type="match status" value="1"/>
</dbReference>
<protein>
    <recommendedName>
        <fullName evidence="4 15">Phosphoribosylamine--glycine ligase</fullName>
        <ecNumber evidence="4 15">6.3.4.13</ecNumber>
    </recommendedName>
    <alternativeName>
        <fullName evidence="15">GARS</fullName>
    </alternativeName>
    <alternativeName>
        <fullName evidence="13 15">Glycinamide ribonucleotide synthetase</fullName>
    </alternativeName>
    <alternativeName>
        <fullName evidence="14 15">Phosphoribosylglycinamide synthetase</fullName>
    </alternativeName>
</protein>
<dbReference type="InterPro" id="IPR000115">
    <property type="entry name" value="PRibGlycinamide_synth"/>
</dbReference>
<evidence type="ECO:0000256" key="15">
    <source>
        <dbReference type="HAMAP-Rule" id="MF_00138"/>
    </source>
</evidence>
<dbReference type="InterPro" id="IPR011054">
    <property type="entry name" value="Rudment_hybrid_motif"/>
</dbReference>
<comment type="pathway">
    <text evidence="3 15">Purine metabolism; IMP biosynthesis via de novo pathway; N(1)-(5-phospho-D-ribosyl)glycinamide from 5-phospho-alpha-D-ribose 1-diphosphate: step 2/2.</text>
</comment>
<dbReference type="PANTHER" id="PTHR43472">
    <property type="entry name" value="PHOSPHORIBOSYLAMINE--GLYCINE LIGASE"/>
    <property type="match status" value="1"/>
</dbReference>
<dbReference type="GO" id="GO:0009113">
    <property type="term" value="P:purine nucleobase biosynthetic process"/>
    <property type="evidence" value="ECO:0007669"/>
    <property type="project" value="InterPro"/>
</dbReference>
<evidence type="ECO:0000256" key="5">
    <source>
        <dbReference type="ARBA" id="ARBA00022598"/>
    </source>
</evidence>
<dbReference type="SMART" id="SM01210">
    <property type="entry name" value="GARS_C"/>
    <property type="match status" value="1"/>
</dbReference>